<dbReference type="PROSITE" id="PS51462">
    <property type="entry name" value="NUDIX"/>
    <property type="match status" value="1"/>
</dbReference>
<dbReference type="InterPro" id="IPR015797">
    <property type="entry name" value="NUDIX_hydrolase-like_dom_sf"/>
</dbReference>
<comment type="caution">
    <text evidence="4">The sequence shown here is derived from an EMBL/GenBank/DDBJ whole genome shotgun (WGS) entry which is preliminary data.</text>
</comment>
<dbReference type="GO" id="GO:0019693">
    <property type="term" value="P:ribose phosphate metabolic process"/>
    <property type="evidence" value="ECO:0007669"/>
    <property type="project" value="TreeGrafter"/>
</dbReference>
<feature type="domain" description="Nudix hydrolase" evidence="3">
    <location>
        <begin position="38"/>
        <end position="133"/>
    </location>
</feature>
<sequence length="133" mass="14783">MTEKTLSSQQIYDGRTLKLRVDTVKLPSGRVTNREIVEHGNSIAIVALDTHDNVLLVRQFRKPVEKELLEIPAGGIEAGEEPVAAVKRELREETGYLPQSVERIGGFYLSPGYSTEYLELFLASDLTPEKLAA</sequence>
<evidence type="ECO:0000313" key="4">
    <source>
        <dbReference type="EMBL" id="GAI90687.1"/>
    </source>
</evidence>
<organism evidence="4">
    <name type="scientific">marine sediment metagenome</name>
    <dbReference type="NCBI Taxonomy" id="412755"/>
    <lineage>
        <taxon>unclassified sequences</taxon>
        <taxon>metagenomes</taxon>
        <taxon>ecological metagenomes</taxon>
    </lineage>
</organism>
<name>X1SCD1_9ZZZZ</name>
<feature type="non-terminal residue" evidence="4">
    <location>
        <position position="133"/>
    </location>
</feature>
<dbReference type="InterPro" id="IPR000086">
    <property type="entry name" value="NUDIX_hydrolase_dom"/>
</dbReference>
<gene>
    <name evidence="4" type="ORF">S12H4_38249</name>
</gene>
<dbReference type="PROSITE" id="PS00893">
    <property type="entry name" value="NUDIX_BOX"/>
    <property type="match status" value="1"/>
</dbReference>
<comment type="cofactor">
    <cofactor evidence="1">
        <name>Mg(2+)</name>
        <dbReference type="ChEBI" id="CHEBI:18420"/>
    </cofactor>
</comment>
<dbReference type="SUPFAM" id="SSF55811">
    <property type="entry name" value="Nudix"/>
    <property type="match status" value="1"/>
</dbReference>
<dbReference type="AlphaFoldDB" id="X1SCD1"/>
<dbReference type="GO" id="GO:0016787">
    <property type="term" value="F:hydrolase activity"/>
    <property type="evidence" value="ECO:0007669"/>
    <property type="project" value="UniProtKB-KW"/>
</dbReference>
<evidence type="ECO:0000259" key="3">
    <source>
        <dbReference type="PROSITE" id="PS51462"/>
    </source>
</evidence>
<evidence type="ECO:0000256" key="1">
    <source>
        <dbReference type="ARBA" id="ARBA00001946"/>
    </source>
</evidence>
<dbReference type="PANTHER" id="PTHR11839">
    <property type="entry name" value="UDP/ADP-SUGAR PYROPHOSPHATASE"/>
    <property type="match status" value="1"/>
</dbReference>
<dbReference type="Pfam" id="PF00293">
    <property type="entry name" value="NUDIX"/>
    <property type="match status" value="1"/>
</dbReference>
<evidence type="ECO:0000256" key="2">
    <source>
        <dbReference type="ARBA" id="ARBA00022801"/>
    </source>
</evidence>
<reference evidence="4" key="1">
    <citation type="journal article" date="2014" name="Front. Microbiol.">
        <title>High frequency of phylogenetically diverse reductive dehalogenase-homologous genes in deep subseafloor sedimentary metagenomes.</title>
        <authorList>
            <person name="Kawai M."/>
            <person name="Futagami T."/>
            <person name="Toyoda A."/>
            <person name="Takaki Y."/>
            <person name="Nishi S."/>
            <person name="Hori S."/>
            <person name="Arai W."/>
            <person name="Tsubouchi T."/>
            <person name="Morono Y."/>
            <person name="Uchiyama I."/>
            <person name="Ito T."/>
            <person name="Fujiyama A."/>
            <person name="Inagaki F."/>
            <person name="Takami H."/>
        </authorList>
    </citation>
    <scope>NUCLEOTIDE SEQUENCE</scope>
    <source>
        <strain evidence="4">Expedition CK06-06</strain>
    </source>
</reference>
<dbReference type="PANTHER" id="PTHR11839:SF18">
    <property type="entry name" value="NUDIX HYDROLASE DOMAIN-CONTAINING PROTEIN"/>
    <property type="match status" value="1"/>
</dbReference>
<dbReference type="InterPro" id="IPR020084">
    <property type="entry name" value="NUDIX_hydrolase_CS"/>
</dbReference>
<dbReference type="EMBL" id="BARW01023003">
    <property type="protein sequence ID" value="GAI90687.1"/>
    <property type="molecule type" value="Genomic_DNA"/>
</dbReference>
<keyword evidence="2" id="KW-0378">Hydrolase</keyword>
<protein>
    <recommendedName>
        <fullName evidence="3">Nudix hydrolase domain-containing protein</fullName>
    </recommendedName>
</protein>
<proteinExistence type="predicted"/>
<accession>X1SCD1</accession>
<dbReference type="Gene3D" id="3.90.79.10">
    <property type="entry name" value="Nucleoside Triphosphate Pyrophosphohydrolase"/>
    <property type="match status" value="1"/>
</dbReference>
<dbReference type="GO" id="GO:0006753">
    <property type="term" value="P:nucleoside phosphate metabolic process"/>
    <property type="evidence" value="ECO:0007669"/>
    <property type="project" value="TreeGrafter"/>
</dbReference>